<dbReference type="PRINTS" id="PR01127">
    <property type="entry name" value="DIUHORMONER"/>
</dbReference>
<dbReference type="PANTHER" id="PTHR45620:SF15">
    <property type="entry name" value="DIURETIC HORMONE 44 RECEPTOR 1-RELATED"/>
    <property type="match status" value="1"/>
</dbReference>
<accession>A0A8S9XLX1</accession>
<evidence type="ECO:0000256" key="8">
    <source>
        <dbReference type="SAM" id="Phobius"/>
    </source>
</evidence>
<proteinExistence type="predicted"/>
<dbReference type="AlphaFoldDB" id="A0A8S9XLX1"/>
<keyword evidence="4" id="KW-0297">G-protein coupled receptor</keyword>
<comment type="subcellular location">
    <subcellularLocation>
        <location evidence="1">Membrane</location>
        <topology evidence="1">Multi-pass membrane protein</topology>
    </subcellularLocation>
</comment>
<organism evidence="10 11">
    <name type="scientific">Apolygus lucorum</name>
    <name type="common">Small green plant bug</name>
    <name type="synonym">Lygocoris lucorum</name>
    <dbReference type="NCBI Taxonomy" id="248454"/>
    <lineage>
        <taxon>Eukaryota</taxon>
        <taxon>Metazoa</taxon>
        <taxon>Ecdysozoa</taxon>
        <taxon>Arthropoda</taxon>
        <taxon>Hexapoda</taxon>
        <taxon>Insecta</taxon>
        <taxon>Pterygota</taxon>
        <taxon>Neoptera</taxon>
        <taxon>Paraneoptera</taxon>
        <taxon>Hemiptera</taxon>
        <taxon>Heteroptera</taxon>
        <taxon>Panheteroptera</taxon>
        <taxon>Cimicomorpha</taxon>
        <taxon>Miridae</taxon>
        <taxon>Mirini</taxon>
        <taxon>Apolygus</taxon>
    </lineage>
</organism>
<evidence type="ECO:0000313" key="11">
    <source>
        <dbReference type="Proteomes" id="UP000466442"/>
    </source>
</evidence>
<dbReference type="GO" id="GO:0007166">
    <property type="term" value="P:cell surface receptor signaling pathway"/>
    <property type="evidence" value="ECO:0007669"/>
    <property type="project" value="InterPro"/>
</dbReference>
<feature type="transmembrane region" description="Helical" evidence="8">
    <location>
        <begin position="48"/>
        <end position="71"/>
    </location>
</feature>
<dbReference type="Proteomes" id="UP000466442">
    <property type="component" value="Unassembled WGS sequence"/>
</dbReference>
<dbReference type="GO" id="GO:0017046">
    <property type="term" value="F:peptide hormone binding"/>
    <property type="evidence" value="ECO:0007669"/>
    <property type="project" value="TreeGrafter"/>
</dbReference>
<dbReference type="Pfam" id="PF00002">
    <property type="entry name" value="7tm_2"/>
    <property type="match status" value="1"/>
</dbReference>
<keyword evidence="2 8" id="KW-0812">Transmembrane</keyword>
<dbReference type="GO" id="GO:0007188">
    <property type="term" value="P:adenylate cyclase-modulating G protein-coupled receptor signaling pathway"/>
    <property type="evidence" value="ECO:0007669"/>
    <property type="project" value="TreeGrafter"/>
</dbReference>
<dbReference type="InterPro" id="IPR036445">
    <property type="entry name" value="GPCR_2_extracell_dom_sf"/>
</dbReference>
<dbReference type="EMBL" id="WIXP02000006">
    <property type="protein sequence ID" value="KAF6209957.1"/>
    <property type="molecule type" value="Genomic_DNA"/>
</dbReference>
<feature type="transmembrane region" description="Helical" evidence="8">
    <location>
        <begin position="209"/>
        <end position="231"/>
    </location>
</feature>
<keyword evidence="3 8" id="KW-1133">Transmembrane helix</keyword>
<dbReference type="GO" id="GO:0008036">
    <property type="term" value="F:diuretic hormone receptor activity"/>
    <property type="evidence" value="ECO:0007669"/>
    <property type="project" value="InterPro"/>
</dbReference>
<keyword evidence="11" id="KW-1185">Reference proteome</keyword>
<keyword evidence="6" id="KW-0675">Receptor</keyword>
<comment type="caution">
    <text evidence="10">The sequence shown here is derived from an EMBL/GenBank/DDBJ whole genome shotgun (WGS) entry which is preliminary data.</text>
</comment>
<dbReference type="SUPFAM" id="SSF111418">
    <property type="entry name" value="Hormone receptor domain"/>
    <property type="match status" value="1"/>
</dbReference>
<dbReference type="PANTHER" id="PTHR45620">
    <property type="entry name" value="PDF RECEPTOR-LIKE PROTEIN-RELATED"/>
    <property type="match status" value="1"/>
</dbReference>
<protein>
    <recommendedName>
        <fullName evidence="9">G-protein coupled receptors family 2 profile 2 domain-containing protein</fullName>
    </recommendedName>
</protein>
<dbReference type="InterPro" id="IPR017981">
    <property type="entry name" value="GPCR_2-like_7TM"/>
</dbReference>
<dbReference type="OrthoDB" id="6022368at2759"/>
<evidence type="ECO:0000259" key="9">
    <source>
        <dbReference type="PROSITE" id="PS50261"/>
    </source>
</evidence>
<evidence type="ECO:0000256" key="5">
    <source>
        <dbReference type="ARBA" id="ARBA00023136"/>
    </source>
</evidence>
<feature type="transmembrane region" description="Helical" evidence="8">
    <location>
        <begin position="155"/>
        <end position="178"/>
    </location>
</feature>
<dbReference type="InterPro" id="IPR000832">
    <property type="entry name" value="GPCR_2_secretin-like"/>
</dbReference>
<evidence type="ECO:0000256" key="2">
    <source>
        <dbReference type="ARBA" id="ARBA00022692"/>
    </source>
</evidence>
<sequence>MLEDNATKQCFSNGSWANYTNYLPCLKISMPTTNYTVDSLPGTEITTLIYIFGYVASLVALFVAVWIFVYFKDLRCLRNTIHINLMCTYILADAMWIINAGVQMYLNTDNTSCNLLVFLLHYFHLTNFFWMFVEGLYLYMLVVETFTRENIKLRTYIALGWGVPFLVMLAWSITRWLIPNDVFVEVQSIVAAGTEMKGCPWMSQSSSDWIYNSAALLVLAVNLIFLIMIMWPDETIISHYECRTVFPM</sequence>
<evidence type="ECO:0000256" key="1">
    <source>
        <dbReference type="ARBA" id="ARBA00004141"/>
    </source>
</evidence>
<dbReference type="Gene3D" id="1.20.1070.10">
    <property type="entry name" value="Rhodopsin 7-helix transmembrane proteins"/>
    <property type="match status" value="1"/>
</dbReference>
<keyword evidence="7" id="KW-0807">Transducer</keyword>
<dbReference type="PROSITE" id="PS50261">
    <property type="entry name" value="G_PROTEIN_RECEP_F2_4"/>
    <property type="match status" value="1"/>
</dbReference>
<dbReference type="InterPro" id="IPR002001">
    <property type="entry name" value="GPCR_2_diuretic_rcpt"/>
</dbReference>
<gene>
    <name evidence="10" type="ORF">GE061_015712</name>
</gene>
<dbReference type="GO" id="GO:0005886">
    <property type="term" value="C:plasma membrane"/>
    <property type="evidence" value="ECO:0007669"/>
    <property type="project" value="TreeGrafter"/>
</dbReference>
<name>A0A8S9XLX1_APOLU</name>
<keyword evidence="5 8" id="KW-0472">Membrane</keyword>
<feature type="domain" description="G-protein coupled receptors family 2 profile 2" evidence="9">
    <location>
        <begin position="46"/>
        <end position="230"/>
    </location>
</feature>
<evidence type="ECO:0000256" key="4">
    <source>
        <dbReference type="ARBA" id="ARBA00023040"/>
    </source>
</evidence>
<dbReference type="PRINTS" id="PR00249">
    <property type="entry name" value="GPCRSECRETIN"/>
</dbReference>
<reference evidence="10" key="1">
    <citation type="journal article" date="2021" name="Mol. Ecol. Resour.">
        <title>Apolygus lucorum genome provides insights into omnivorousness and mesophyll feeding.</title>
        <authorList>
            <person name="Liu Y."/>
            <person name="Liu H."/>
            <person name="Wang H."/>
            <person name="Huang T."/>
            <person name="Liu B."/>
            <person name="Yang B."/>
            <person name="Yin L."/>
            <person name="Li B."/>
            <person name="Zhang Y."/>
            <person name="Zhang S."/>
            <person name="Jiang F."/>
            <person name="Zhang X."/>
            <person name="Ren Y."/>
            <person name="Wang B."/>
            <person name="Wang S."/>
            <person name="Lu Y."/>
            <person name="Wu K."/>
            <person name="Fan W."/>
            <person name="Wang G."/>
        </authorList>
    </citation>
    <scope>NUCLEOTIDE SEQUENCE</scope>
    <source>
        <strain evidence="10">12Hb</strain>
    </source>
</reference>
<evidence type="ECO:0000256" key="7">
    <source>
        <dbReference type="ARBA" id="ARBA00023224"/>
    </source>
</evidence>
<evidence type="ECO:0000256" key="6">
    <source>
        <dbReference type="ARBA" id="ARBA00023170"/>
    </source>
</evidence>
<feature type="transmembrane region" description="Helical" evidence="8">
    <location>
        <begin position="83"/>
        <end position="102"/>
    </location>
</feature>
<evidence type="ECO:0000313" key="10">
    <source>
        <dbReference type="EMBL" id="KAF6209957.1"/>
    </source>
</evidence>
<dbReference type="GO" id="GO:0008528">
    <property type="term" value="F:G protein-coupled peptide receptor activity"/>
    <property type="evidence" value="ECO:0007669"/>
    <property type="project" value="TreeGrafter"/>
</dbReference>
<dbReference type="InterPro" id="IPR050332">
    <property type="entry name" value="GPCR_2"/>
</dbReference>
<evidence type="ECO:0000256" key="3">
    <source>
        <dbReference type="ARBA" id="ARBA00022989"/>
    </source>
</evidence>
<feature type="transmembrane region" description="Helical" evidence="8">
    <location>
        <begin position="122"/>
        <end position="143"/>
    </location>
</feature>